<evidence type="ECO:0000313" key="3">
    <source>
        <dbReference type="Proteomes" id="UP000831484"/>
    </source>
</evidence>
<dbReference type="RefSeq" id="WP_064075293.1">
    <property type="nucleotide sequence ID" value="NZ_CP096565.1"/>
</dbReference>
<dbReference type="Pfam" id="PF14082">
    <property type="entry name" value="SduA_C"/>
    <property type="match status" value="1"/>
</dbReference>
<evidence type="ECO:0000259" key="1">
    <source>
        <dbReference type="Pfam" id="PF14082"/>
    </source>
</evidence>
<dbReference type="AlphaFoldDB" id="A0AB38RLP9"/>
<dbReference type="Proteomes" id="UP000831484">
    <property type="component" value="Plasmid pdjl-6-2"/>
</dbReference>
<protein>
    <submittedName>
        <fullName evidence="2">DUF4263 domain-containing protein</fullName>
    </submittedName>
</protein>
<dbReference type="InterPro" id="IPR025359">
    <property type="entry name" value="SduA_C"/>
</dbReference>
<reference evidence="3" key="1">
    <citation type="journal article" date="2022" name="Environ. Microbiol.">
        <title>Functional analysis, diversity, and distribution of carbendazim hydrolases MheI and CbmA, responsible for the initial step in carbendazim degradation.</title>
        <authorList>
            <person name="Zhang M."/>
            <person name="Bai X."/>
            <person name="Li Q."/>
            <person name="Zhang L."/>
            <person name="Zhu Q."/>
            <person name="Gao S."/>
            <person name="Ke Z."/>
            <person name="Jiang M."/>
            <person name="Hu J."/>
            <person name="Qiu J."/>
            <person name="Hong Q."/>
        </authorList>
    </citation>
    <scope>NUCLEOTIDE SEQUENCE [LARGE SCALE GENOMIC DNA]</scope>
    <source>
        <strain evidence="3">djl-6</strain>
    </source>
</reference>
<name>A0AB38RLP9_RHOSG</name>
<proteinExistence type="predicted"/>
<keyword evidence="2" id="KW-0614">Plasmid</keyword>
<keyword evidence="3" id="KW-1185">Reference proteome</keyword>
<gene>
    <name evidence="2" type="ORF">M0639_30195</name>
</gene>
<accession>A0AB38RLP9</accession>
<dbReference type="EMBL" id="CP096565">
    <property type="protein sequence ID" value="UPU46322.1"/>
    <property type="molecule type" value="Genomic_DNA"/>
</dbReference>
<feature type="domain" description="Shedu protein SduA C-terminal" evidence="1">
    <location>
        <begin position="78"/>
        <end position="231"/>
    </location>
</feature>
<organism evidence="2 3">
    <name type="scientific">Rhodococcus qingshengii JCM 15477</name>
    <dbReference type="NCBI Taxonomy" id="1303681"/>
    <lineage>
        <taxon>Bacteria</taxon>
        <taxon>Bacillati</taxon>
        <taxon>Actinomycetota</taxon>
        <taxon>Actinomycetes</taxon>
        <taxon>Mycobacteriales</taxon>
        <taxon>Nocardiaceae</taxon>
        <taxon>Rhodococcus</taxon>
        <taxon>Rhodococcus erythropolis group</taxon>
    </lineage>
</organism>
<evidence type="ECO:0000313" key="2">
    <source>
        <dbReference type="EMBL" id="UPU46322.1"/>
    </source>
</evidence>
<geneLocation type="plasmid" evidence="2 3">
    <name>pdjl-6-2</name>
</geneLocation>
<sequence>MSEIGPADPRDEPNVDDFVDVSLDADEWAAILQDHKDYEARKAREAEAELSLSEFSVTWDTITPDDVDEFRRALHDAKNEPDMQKFLASRPHLLVQPLGGGHGRWVIAEKKFGDQFRSDYMIAENSSQGFEWLAVELEGPQQVMFNKDGHPNKSLVHAIQQINDWRGFIESNLQYVRNPRHENGLGLVDVHPTVRGLVIIGRRHETPASTNAARRRLATMNNIDIHSWDWLVERAQMRSDELEGRRRRRAEESD</sequence>